<dbReference type="Ensembl" id="ENST00000713966.1">
    <property type="protein sequence ID" value="ENSP00000519259.1"/>
    <property type="gene ID" value="ENSG00000167985.8"/>
</dbReference>
<name>A0AAQ5BH75_HUMAN</name>
<reference evidence="1" key="4">
    <citation type="submission" date="2025-08" db="UniProtKB">
        <authorList>
            <consortium name="Ensembl"/>
        </authorList>
    </citation>
    <scope>IDENTIFICATION</scope>
</reference>
<dbReference type="HGNC" id="HGNC:26034">
    <property type="gene designation" value="SDHAF2"/>
</dbReference>
<reference evidence="1 2" key="1">
    <citation type="journal article" date="2001" name="Nature">
        <title>Initial sequencing and analysis of the human genome.</title>
        <authorList>
            <consortium name="International Human Genome Sequencing Consortium"/>
            <person name="Lander E.S."/>
            <person name="Linton L.M."/>
            <person name="Birren B."/>
            <person name="Nusbaum C."/>
            <person name="Zody M.C."/>
            <person name="Baldwin J."/>
            <person name="Devon K."/>
            <person name="Dewar K."/>
            <person name="Doyle M."/>
            <person name="FitzHugh W."/>
            <person name="Funke R."/>
            <person name="Gage D."/>
            <person name="Harris K."/>
            <person name="Heaford A."/>
            <person name="Howland J."/>
            <person name="Kann L."/>
            <person name="Lehoczky J."/>
            <person name="LeVine R."/>
            <person name="McEwan P."/>
            <person name="McKernan K."/>
            <person name="Meldrim J."/>
            <person name="Mesirov J.P."/>
            <person name="Miranda C."/>
            <person name="Morris W."/>
            <person name="Naylor J."/>
            <person name="Raymond C."/>
            <person name="Rosetti M."/>
            <person name="Santos R."/>
            <person name="Sheridan A."/>
            <person name="Sougnez C."/>
            <person name="Stange-Thomann N."/>
            <person name="Stojanovic N."/>
            <person name="Subramanian A."/>
            <person name="Wyman D."/>
            <person name="Rogers J."/>
            <person name="Sulston J."/>
            <person name="Ainscough R."/>
            <person name="Beck S."/>
            <person name="Bentley D."/>
            <person name="Burton J."/>
            <person name="Clee C."/>
            <person name="Carter N."/>
            <person name="Coulson A."/>
            <person name="Deadman R."/>
            <person name="Deloukas P."/>
            <person name="Dunham A."/>
            <person name="Dunham I."/>
            <person name="Durbin R."/>
            <person name="French L."/>
            <person name="Grafham D."/>
            <person name="Gregory S."/>
            <person name="Hubbard T."/>
            <person name="Humphray S."/>
            <person name="Hunt A."/>
            <person name="Jones M."/>
            <person name="Lloyd C."/>
            <person name="McMurray A."/>
            <person name="Matthews L."/>
            <person name="Mercer S."/>
            <person name="Milne S."/>
            <person name="Mullikin J.C."/>
            <person name="Mungall A."/>
            <person name="Plumb R."/>
            <person name="Ross M."/>
            <person name="Shownkeen R."/>
            <person name="Sims S."/>
            <person name="Waterston R.H."/>
            <person name="Wilson R.K."/>
            <person name="Hillier L.W."/>
            <person name="McPherson J.D."/>
            <person name="Marra M.A."/>
            <person name="Mardis E.R."/>
            <person name="Fulton L.A."/>
            <person name="Chinwalla A.T."/>
            <person name="Pepin K.H."/>
            <person name="Gish W.R."/>
            <person name="Chissoe S.L."/>
            <person name="Wendl M.C."/>
            <person name="Delehaunty K.D."/>
            <person name="Miner T.L."/>
            <person name="Delehaunty A."/>
            <person name="Kramer J.B."/>
            <person name="Cook L.L."/>
            <person name="Fulton R.S."/>
            <person name="Johnson D.L."/>
            <person name="Minx P.J."/>
            <person name="Clifton S.W."/>
            <person name="Hawkins T."/>
            <person name="Branscomb E."/>
            <person name="Predki P."/>
            <person name="Richardson P."/>
            <person name="Wenning S."/>
            <person name="Slezak T."/>
            <person name="Doggett N."/>
            <person name="Cheng J.F."/>
            <person name="Olsen A."/>
            <person name="Lucas S."/>
            <person name="Elkin C."/>
            <person name="Uberbacher E."/>
            <person name="Frazier M."/>
            <person name="Gibbs R.A."/>
            <person name="Muzny D.M."/>
            <person name="Scherer S.E."/>
            <person name="Bouck J.B."/>
            <person name="Sodergren E.J."/>
            <person name="Worley K.C."/>
            <person name="Rives C.M."/>
            <person name="Gorrell J.H."/>
            <person name="Metzker M.L."/>
            <person name="Naylor S.L."/>
            <person name="Kucherlapati R.S."/>
            <person name="Nelson D.L."/>
            <person name="Weinstock G.M."/>
            <person name="Sakaki Y."/>
            <person name="Fujiyama A."/>
            <person name="Hattori M."/>
            <person name="Yada T."/>
            <person name="Toyoda A."/>
            <person name="Itoh T."/>
            <person name="Kawagoe C."/>
            <person name="Watanabe H."/>
            <person name="Totoki Y."/>
            <person name="Taylor T."/>
            <person name="Weissenbach J."/>
            <person name="Heilig R."/>
            <person name="Saurin W."/>
            <person name="Artiguenave F."/>
            <person name="Brottier P."/>
            <person name="Bruls T."/>
            <person name="Pelletier E."/>
            <person name="Robert C."/>
            <person name="Wincker P."/>
            <person name="Smith D.R."/>
            <person name="Doucette-Stamm L."/>
            <person name="Rubenfield M."/>
            <person name="Weinstock K."/>
            <person name="Lee H.M."/>
            <person name="Dubois J."/>
            <person name="Rosenthal A."/>
            <person name="Platzer M."/>
            <person name="Nyakatura G."/>
            <person name="Taudien S."/>
            <person name="Rump A."/>
            <person name="Yang H."/>
            <person name="Yu J."/>
            <person name="Wang J."/>
            <person name="Huang G."/>
            <person name="Gu J."/>
            <person name="Hood L."/>
            <person name="Rowen L."/>
            <person name="Madan A."/>
            <person name="Qin S."/>
            <person name="Davis R.W."/>
            <person name="Federspiel N.A."/>
            <person name="Abola A.P."/>
            <person name="Proctor M.J."/>
            <person name="Myers R.M."/>
            <person name="Schmutz J."/>
            <person name="Dickson M."/>
            <person name="Grimwood J."/>
            <person name="Cox D.R."/>
            <person name="Olson M.V."/>
            <person name="Kaul R."/>
            <person name="Raymond C."/>
            <person name="Shimizu N."/>
            <person name="Kawasaki K."/>
            <person name="Minoshima S."/>
            <person name="Evans G.A."/>
            <person name="Athanasiou M."/>
            <person name="Schultz R."/>
            <person name="Roe B.A."/>
            <person name="Chen F."/>
            <person name="Pan H."/>
            <person name="Ramser J."/>
            <person name="Lehrach H."/>
            <person name="Reinhardt R."/>
            <person name="McCombie W.R."/>
            <person name="de la Bastide M."/>
            <person name="Dedhia N."/>
            <person name="Blocker H."/>
            <person name="Hornischer K."/>
            <person name="Nordsiek G."/>
            <person name="Agarwala R."/>
            <person name="Aravind L."/>
            <person name="Bailey J.A."/>
            <person name="Bateman A."/>
            <person name="Batzoglou S."/>
            <person name="Birney E."/>
            <person name="Bork P."/>
            <person name="Brown D.G."/>
            <person name="Burge C.B."/>
            <person name="Cerutti L."/>
            <person name="Chen H.C."/>
            <person name="Church D."/>
            <person name="Clamp M."/>
            <person name="Copley R.R."/>
            <person name="Doerks T."/>
            <person name="Eddy S.R."/>
            <person name="Eichler E.E."/>
            <person name="Furey T.S."/>
            <person name="Galagan J."/>
            <person name="Gilbert J.G."/>
            <person name="Harmon C."/>
            <person name="Hayashizaki Y."/>
            <person name="Haussler D."/>
            <person name="Hermjakob H."/>
            <person name="Hokamp K."/>
            <person name="Jang W."/>
            <person name="Johnson L.S."/>
            <person name="Jones T.A."/>
            <person name="Kasif S."/>
            <person name="Kaspryzk A."/>
            <person name="Kennedy S."/>
            <person name="Kent W.J."/>
            <person name="Kitts P."/>
            <person name="Koonin E.V."/>
            <person name="Korf I."/>
            <person name="Kulp D."/>
            <person name="Lancet D."/>
            <person name="Lowe T.M."/>
            <person name="McLysaght A."/>
            <person name="Mikkelsen T."/>
            <person name="Moran J.V."/>
            <person name="Mulder N."/>
            <person name="Pollara V.J."/>
            <person name="Ponting C.P."/>
            <person name="Schuler G."/>
            <person name="Schultz J."/>
            <person name="Slater G."/>
            <person name="Smit A.F."/>
            <person name="Stupka E."/>
            <person name="Szustakowski J."/>
            <person name="Thierry-Mieg D."/>
            <person name="Thierry-Mieg J."/>
            <person name="Wagner L."/>
            <person name="Wallis J."/>
            <person name="Wheeler R."/>
            <person name="Williams A."/>
            <person name="Wolf Y.I."/>
            <person name="Wolfe K.H."/>
            <person name="Yang S.P."/>
            <person name="Yeh R.F."/>
            <person name="Collins F."/>
            <person name="Guyer M.S."/>
            <person name="Peterson J."/>
            <person name="Felsenfeld A."/>
            <person name="Wetterstrand K.A."/>
            <person name="Patrinos A."/>
            <person name="Morgan M.J."/>
            <person name="de Jong P."/>
            <person name="Catanese J.J."/>
            <person name="Osoegawa K."/>
            <person name="Shizuya H."/>
            <person name="Choi S."/>
            <person name="Chen Y.J."/>
        </authorList>
    </citation>
    <scope>NUCLEOTIDE SEQUENCE [LARGE SCALE GENOMIC DNA]</scope>
</reference>
<reference evidence="1 2" key="2">
    <citation type="journal article" date="2004" name="Nature">
        <title>Finishing the euchromatic sequence of the human genome.</title>
        <authorList>
            <consortium name="International Human Genome Sequencing Consortium"/>
        </authorList>
    </citation>
    <scope>NUCLEOTIDE SEQUENCE [LARGE SCALE GENOMIC DNA]</scope>
</reference>
<accession>A0AAQ5BH75</accession>
<organism evidence="1 2">
    <name type="scientific">Homo sapiens</name>
    <name type="common">Human</name>
    <dbReference type="NCBI Taxonomy" id="9606"/>
    <lineage>
        <taxon>Eukaryota</taxon>
        <taxon>Metazoa</taxon>
        <taxon>Chordata</taxon>
        <taxon>Craniata</taxon>
        <taxon>Vertebrata</taxon>
        <taxon>Euteleostomi</taxon>
        <taxon>Mammalia</taxon>
        <taxon>Eutheria</taxon>
        <taxon>Euarchontoglires</taxon>
        <taxon>Primates</taxon>
        <taxon>Haplorrhini</taxon>
        <taxon>Catarrhini</taxon>
        <taxon>Hominidae</taxon>
        <taxon>Homo</taxon>
    </lineage>
</organism>
<reference evidence="1" key="5">
    <citation type="submission" date="2025-09" db="UniProtKB">
        <authorList>
            <consortium name="Ensembl"/>
        </authorList>
    </citation>
    <scope>IDENTIFICATION</scope>
</reference>
<proteinExistence type="predicted"/>
<dbReference type="Ensembl" id="ENST00000713966.1">
    <property type="protein sequence ID" value="ENSP00000519259.1"/>
    <property type="gene ID" value="ENSG00000167985.9"/>
</dbReference>
<protein>
    <submittedName>
        <fullName evidence="1">Succinate dehydrogenase complex assembly factor 2</fullName>
    </submittedName>
</protein>
<evidence type="ECO:0000313" key="2">
    <source>
        <dbReference type="Proteomes" id="UP000005640"/>
    </source>
</evidence>
<dbReference type="EMBL" id="AP003108">
    <property type="status" value="NOT_ANNOTATED_CDS"/>
    <property type="molecule type" value="Genomic_DNA"/>
</dbReference>
<reference evidence="1 2" key="3">
    <citation type="journal article" date="2006" name="Nature">
        <title>Human chromosome 11 DNA sequence and analysis including novel gene identification.</title>
        <authorList>
            <person name="Taylor T.D."/>
            <person name="Noguchi H."/>
            <person name="Totoki Y."/>
            <person name="Toyoda A."/>
            <person name="Kuroki Y."/>
            <person name="Dewar K."/>
            <person name="Lloyd C."/>
            <person name="Itoh T."/>
            <person name="Takeda T."/>
            <person name="Kim D.W."/>
            <person name="She X."/>
            <person name="Barlow K.F."/>
            <person name="Bloom T."/>
            <person name="Bruford E."/>
            <person name="Chang J.L."/>
            <person name="Cuomo C.A."/>
            <person name="Eichler E."/>
            <person name="FitzGerald M.G."/>
            <person name="Jaffe D.B."/>
            <person name="LaButti K."/>
            <person name="Nicol R."/>
            <person name="Park H.S."/>
            <person name="Seaman C."/>
            <person name="Sougnez C."/>
            <person name="Yang X."/>
            <person name="Zimmer A.R."/>
            <person name="Zody M.C."/>
            <person name="Birren B.W."/>
            <person name="Nusbaum C."/>
            <person name="Fujiyama A."/>
            <person name="Hattori M."/>
            <person name="Rogers J."/>
            <person name="Lander E.S."/>
            <person name="Sakaki Y."/>
        </authorList>
    </citation>
    <scope>NUCLEOTIDE SEQUENCE [LARGE SCALE GENOMIC DNA]</scope>
</reference>
<evidence type="ECO:0000313" key="1">
    <source>
        <dbReference type="Ensembl" id="ENSP00000519259.1"/>
    </source>
</evidence>
<dbReference type="GeneTree" id="ENSGT00390000001149"/>
<dbReference type="Proteomes" id="UP000005640">
    <property type="component" value="Chromosome 11"/>
</dbReference>
<dbReference type="OpenTargets" id="ENSG00000167985"/>
<keyword evidence="2" id="KW-1185">Reference proteome</keyword>
<dbReference type="AlphaFoldDB" id="A0AAQ5BH75"/>
<gene>
    <name evidence="1" type="primary">SDHAF2</name>
</gene>
<sequence>MAVSTVFSTSSLVRRENVLASGAGGSGDYPLSSSVVSILGRVRLPDSAGQGQAQGEADPATQEIKVASIL</sequence>